<comment type="caution">
    <text evidence="1">The sequence shown here is derived from an EMBL/GenBank/DDBJ whole genome shotgun (WGS) entry which is preliminary data.</text>
</comment>
<dbReference type="Pfam" id="PF10934">
    <property type="entry name" value="Sheath_initiator"/>
    <property type="match status" value="1"/>
</dbReference>
<protein>
    <recommendedName>
        <fullName evidence="3">DUF2634 domain-containing protein</fullName>
    </recommendedName>
</protein>
<dbReference type="Proteomes" id="UP000822184">
    <property type="component" value="Unassembled WGS sequence"/>
</dbReference>
<evidence type="ECO:0000313" key="1">
    <source>
        <dbReference type="EMBL" id="NSB17429.1"/>
    </source>
</evidence>
<reference evidence="1" key="1">
    <citation type="submission" date="2020-06" db="EMBL/GenBank/DDBJ databases">
        <title>Genomic insights into acetone-butanol-ethanol (ABE) fermentation by sequencing solventogenic clostridia strains.</title>
        <authorList>
            <person name="Brown S."/>
        </authorList>
    </citation>
    <scope>NUCLEOTIDE SEQUENCE</scope>
    <source>
        <strain evidence="1">DJ123</strain>
    </source>
</reference>
<dbReference type="EMBL" id="JABTDW010000001">
    <property type="protein sequence ID" value="NSB17429.1"/>
    <property type="molecule type" value="Genomic_DNA"/>
</dbReference>
<name>A0AAE5H9X8_CLOBE</name>
<gene>
    <name evidence="1" type="ORF">BCD95_005688</name>
</gene>
<dbReference type="InterPro" id="IPR020288">
    <property type="entry name" value="Sheath_initiator"/>
</dbReference>
<proteinExistence type="predicted"/>
<sequence>MSILPTDILNVATLTDSSEELPIFKEYAWDFDNDEFIIQDGELVIVEKNEALKVWIYKALKTPKFRYVAYDYYYGNEFESLVGKEYDSELVSIELKALIEKCLLVNKYIQSVDSVDLEFNDGKVTGTIYLTTIYDSMEQEVDVDV</sequence>
<organism evidence="1 2">
    <name type="scientific">Clostridium beijerinckii</name>
    <name type="common">Clostridium MP</name>
    <dbReference type="NCBI Taxonomy" id="1520"/>
    <lineage>
        <taxon>Bacteria</taxon>
        <taxon>Bacillati</taxon>
        <taxon>Bacillota</taxon>
        <taxon>Clostridia</taxon>
        <taxon>Eubacteriales</taxon>
        <taxon>Clostridiaceae</taxon>
        <taxon>Clostridium</taxon>
    </lineage>
</organism>
<evidence type="ECO:0008006" key="3">
    <source>
        <dbReference type="Google" id="ProtNLM"/>
    </source>
</evidence>
<dbReference type="AlphaFoldDB" id="A0AAE5H9X8"/>
<accession>A0AAE5H9X8</accession>
<evidence type="ECO:0000313" key="2">
    <source>
        <dbReference type="Proteomes" id="UP000822184"/>
    </source>
</evidence>
<dbReference type="RefSeq" id="WP_077855466.1">
    <property type="nucleotide sequence ID" value="NZ_JABTDW010000001.1"/>
</dbReference>